<feature type="compositionally biased region" description="Basic and acidic residues" evidence="7">
    <location>
        <begin position="221"/>
        <end position="233"/>
    </location>
</feature>
<feature type="compositionally biased region" description="Low complexity" evidence="7">
    <location>
        <begin position="1686"/>
        <end position="1705"/>
    </location>
</feature>
<feature type="compositionally biased region" description="Pro residues" evidence="7">
    <location>
        <begin position="290"/>
        <end position="300"/>
    </location>
</feature>
<feature type="compositionally biased region" description="Polar residues" evidence="7">
    <location>
        <begin position="460"/>
        <end position="478"/>
    </location>
</feature>
<evidence type="ECO:0000259" key="9">
    <source>
        <dbReference type="Pfam" id="PF25521"/>
    </source>
</evidence>
<dbReference type="Gene3D" id="1.25.40.10">
    <property type="entry name" value="Tetratricopeptide repeat domain"/>
    <property type="match status" value="1"/>
</dbReference>
<dbReference type="Pfam" id="PF00023">
    <property type="entry name" value="Ank"/>
    <property type="match status" value="1"/>
</dbReference>
<evidence type="ECO:0000256" key="1">
    <source>
        <dbReference type="ARBA" id="ARBA00022553"/>
    </source>
</evidence>
<dbReference type="InterPro" id="IPR002110">
    <property type="entry name" value="Ankyrin_rpt"/>
</dbReference>
<evidence type="ECO:0000259" key="8">
    <source>
        <dbReference type="Pfam" id="PF25520"/>
    </source>
</evidence>
<dbReference type="InterPro" id="IPR050889">
    <property type="entry name" value="Dendritic_Spine_Reg/Scaffold"/>
</dbReference>
<keyword evidence="4 6" id="KW-0040">ANK repeat</keyword>
<dbReference type="Pfam" id="PF25520">
    <property type="entry name" value="AAA_lid_TANC1"/>
    <property type="match status" value="1"/>
</dbReference>
<feature type="compositionally biased region" description="Low complexity" evidence="7">
    <location>
        <begin position="686"/>
        <end position="701"/>
    </location>
</feature>
<dbReference type="InterPro" id="IPR058056">
    <property type="entry name" value="WH_TANC1/2"/>
</dbReference>
<feature type="compositionally biased region" description="Polar residues" evidence="7">
    <location>
        <begin position="343"/>
        <end position="356"/>
    </location>
</feature>
<evidence type="ECO:0000256" key="7">
    <source>
        <dbReference type="SAM" id="MobiDB-lite"/>
    </source>
</evidence>
<dbReference type="Pfam" id="PF25521">
    <property type="entry name" value="WHD_TANC1"/>
    <property type="match status" value="1"/>
</dbReference>
<feature type="region of interest" description="Disordered" evidence="7">
    <location>
        <begin position="90"/>
        <end position="110"/>
    </location>
</feature>
<evidence type="ECO:0000256" key="5">
    <source>
        <dbReference type="ARBA" id="ARBA00038259"/>
    </source>
</evidence>
<feature type="compositionally biased region" description="Polar residues" evidence="7">
    <location>
        <begin position="405"/>
        <end position="423"/>
    </location>
</feature>
<feature type="repeat" description="ANK" evidence="6">
    <location>
        <begin position="1239"/>
        <end position="1261"/>
    </location>
</feature>
<feature type="compositionally biased region" description="Basic and acidic residues" evidence="7">
    <location>
        <begin position="437"/>
        <end position="458"/>
    </location>
</feature>
<protein>
    <submittedName>
        <fullName evidence="10">Protein TANC2</fullName>
    </submittedName>
</protein>
<feature type="compositionally biased region" description="Basic and acidic residues" evidence="7">
    <location>
        <begin position="1798"/>
        <end position="1811"/>
    </location>
</feature>
<feature type="repeat" description="ANK" evidence="6">
    <location>
        <begin position="1206"/>
        <end position="1238"/>
    </location>
</feature>
<feature type="repeat" description="ANK" evidence="6">
    <location>
        <begin position="1411"/>
        <end position="1443"/>
    </location>
</feature>
<dbReference type="Pfam" id="PF12796">
    <property type="entry name" value="Ank_2"/>
    <property type="match status" value="2"/>
</dbReference>
<feature type="region of interest" description="Disordered" evidence="7">
    <location>
        <begin position="132"/>
        <end position="165"/>
    </location>
</feature>
<feature type="compositionally biased region" description="Low complexity" evidence="7">
    <location>
        <begin position="543"/>
        <end position="554"/>
    </location>
</feature>
<name>A0A6F9DV02_9ASCI</name>
<dbReference type="InterPro" id="IPR058018">
    <property type="entry name" value="AAA_lid_TANC1/2"/>
</dbReference>
<dbReference type="PANTHER" id="PTHR24166:SF55">
    <property type="entry name" value="ROLLING PEBBLES, ISOFORM B"/>
    <property type="match status" value="1"/>
</dbReference>
<sequence length="1863" mass="204174">MTSTYDTNSRAVQNRKPIYVQIPTVPGVDEEDPDSVAVDDGRASDLDEPDPSLMAKLGLLVGDQRVSHVKTTSHPHPVLDHAKIGATIQTAEGKKDKTTSPASTLSDKGIGSSVGSFDSELRNFPSAYLVSPYDASRSGSLDSRKQDIFDPSIDETPIPNHSRSSSDIICHSGAYSANVMQAKLAEQSSASLWNSDPRRGSASGGRTSSVRPRRPSTRKQRIPDDSSMERDASSEVTKLPQLCRDSPSHSTRSSVSSSRSITPAVSVCEVGSTGRQSLKPVKTNGFSNEPLPPPPPPPPVEDGDEDQSVQDLPPPPPPPIDNEEDFEKSLPPPPLPPKESSQFHDPQNMHSLSMRLQQHVDSEIQYNAPTRPPKTDLSLRLSASRAYSNPPTPCVEQRPQFDRMVSSQSYVEDSGRSANNTLTGRLRLSSDGNVGSHHNEATEETRGRLWVQDPRRESPVQPTQGRYPALTSSMSTTALGRAESMSRVPESRGRSMHGSSGAIWENSRPHAASAPQPPPLMDTGHDDRNSSPTVTYDEDTFSRHSNNRSSTRSNPGERRKISNTEQPKAVRFAPYRSPEVNLTPLNFELPLAVTSETKFIGREWVYGDILSSLSCGDSKMSKGVVVMGGSGQGKTTLINHLVSYSYHGLRNNKQNNSLKFGEDTIRSHLHRSSSPMSNARQLYVPSTGSHRSSTHSSRTSSPAFGSSVNSRAGSQTSLTEDSCRKVASQVVAFHFCQSDNNTTCYVPEFIHSIAAQLTQAPQLTAYRELLISEPHLQNLLSVRSCIQNPTQALMKAIIEPLIMLKRSQKLPRSNLVILIDALSDAEQYRPDYGYSIVGFLQRHLPDFPDFIKIVATCRTDDQELISSFPVHFMSLDGGEENLNVSRDAQLYISHRVAGASCLSNLTLSGKTDPAVVQKQLAQHLIRMAKGNFLYLRMTLDLMEQGDIVPKSAGFKTVPQSLHEVFLLKCNLRFMSYTSYDDVRSIIAVALASLYPLKDEQLYQAVCCGLPPNEELSWPKFKQRMDLLTDFLVQLSPTSGRTFFHSCFREWLIGQSTQVPTNGTLQSSSRFKVDIKVGYFLLAKVLSKQPPERLHKHATLELAHHVLKASMFKNTSKQTGVSASERNAHLMAESSHQLTEALTSIRNLFFPNMKVSKLLLRAGANPNVPTQVFSNATPLAVVAHTGCLELAELLLMFGADVNLPASNGMSALTFAAAAGRPHMVDLLLRYRPALNQEDHNGHTPLLHAISRGHADAAKLLLNCDLYRNEQYRTFAAQQALVASATTGDIKLMEYLLENDAFQCDVDGQEPSNGESPLTSAAAHGKSSACEFLVRKYKAKIEHRNKMGMTPLLCAVKHGEWDAADLLLNCGASLETRDLGGKSPLIMAACSGHLGVLELLLSRGANLNAADREGLTALSWAALQGQALCVRSLISRNANIAHIDSSGRTALDLAAFFGDPQIVDILLEAGSDITHVDATGMCALDRAIGCQNIAVVAKLLRRGAQILPTSWAMATGKTDVTLALLNKCLEDGNNMYKAYDWDSANDTYARALKHVGELSSSRADRMTAQSKLADLTAHLLLGYSRCLRKLDDLEGAEKTASRALELKPHWYEALYARARVLREESRLQAALCDVIEAEKTAPPHNMKEIKRLIERIKDEMRKGGTRHSRPPSASSEIIPVPQPRQRLNSNSSYHGNHGNHSRGSSPSPAVPGAELSRSYQPRYHGYSSSQHDSSHQLAPLCTGGQNRIGRGNSHESLTESMLSLAPYPPEPSPHVSRRGQNNASAGHRALPRTNPHCRPRAGDFNRSMSEETRGQVTNGRYPYEEDTRSLCGDVQQMAADAARSNYRRVTQHHMDPSRGSFVTDL</sequence>
<feature type="compositionally biased region" description="Basic residues" evidence="7">
    <location>
        <begin position="211"/>
        <end position="220"/>
    </location>
</feature>
<feature type="repeat" description="ANK" evidence="6">
    <location>
        <begin position="1378"/>
        <end position="1410"/>
    </location>
</feature>
<dbReference type="EMBL" id="LR790944">
    <property type="protein sequence ID" value="CAB3266806.1"/>
    <property type="molecule type" value="mRNA"/>
</dbReference>
<dbReference type="InterPro" id="IPR036770">
    <property type="entry name" value="Ankyrin_rpt-contain_sf"/>
</dbReference>
<dbReference type="SUPFAM" id="SSF48452">
    <property type="entry name" value="TPR-like"/>
    <property type="match status" value="1"/>
</dbReference>
<feature type="repeat" description="ANK" evidence="6">
    <location>
        <begin position="1173"/>
        <end position="1205"/>
    </location>
</feature>
<dbReference type="PROSITE" id="PS50297">
    <property type="entry name" value="ANK_REP_REGION"/>
    <property type="match status" value="5"/>
</dbReference>
<dbReference type="InterPro" id="IPR011990">
    <property type="entry name" value="TPR-like_helical_dom_sf"/>
</dbReference>
<proteinExistence type="evidence at transcript level"/>
<keyword evidence="3" id="KW-0802">TPR repeat</keyword>
<accession>A0A6F9DV02</accession>
<evidence type="ECO:0000256" key="6">
    <source>
        <dbReference type="PROSITE-ProRule" id="PRU00023"/>
    </source>
</evidence>
<evidence type="ECO:0000256" key="2">
    <source>
        <dbReference type="ARBA" id="ARBA00022737"/>
    </source>
</evidence>
<feature type="region of interest" description="Disordered" evidence="7">
    <location>
        <begin position="669"/>
        <end position="718"/>
    </location>
</feature>
<feature type="domain" description="TANC1/2-like AAA+ ATPase lid" evidence="8">
    <location>
        <begin position="879"/>
        <end position="970"/>
    </location>
</feature>
<keyword evidence="1" id="KW-0597">Phosphoprotein</keyword>
<feature type="region of interest" description="Disordered" evidence="7">
    <location>
        <begin position="190"/>
        <end position="571"/>
    </location>
</feature>
<feature type="repeat" description="ANK" evidence="6">
    <location>
        <begin position="1444"/>
        <end position="1476"/>
    </location>
</feature>
<feature type="compositionally biased region" description="Low complexity" evidence="7">
    <location>
        <begin position="200"/>
        <end position="210"/>
    </location>
</feature>
<reference evidence="10" key="1">
    <citation type="submission" date="2020-04" db="EMBL/GenBank/DDBJ databases">
        <authorList>
            <person name="Neveu A P."/>
        </authorList>
    </citation>
    <scope>NUCLEOTIDE SEQUENCE</scope>
    <source>
        <tissue evidence="10">Whole embryo</tissue>
    </source>
</reference>
<feature type="region of interest" description="Disordered" evidence="7">
    <location>
        <begin position="1659"/>
        <end position="1821"/>
    </location>
</feature>
<gene>
    <name evidence="10" type="primary">Tanc2</name>
</gene>
<dbReference type="SMART" id="SM00248">
    <property type="entry name" value="ANK"/>
    <property type="match status" value="11"/>
</dbReference>
<evidence type="ECO:0000256" key="3">
    <source>
        <dbReference type="ARBA" id="ARBA00022803"/>
    </source>
</evidence>
<dbReference type="PROSITE" id="PS50088">
    <property type="entry name" value="ANK_REPEAT"/>
    <property type="match status" value="7"/>
</dbReference>
<feature type="repeat" description="ANK" evidence="6">
    <location>
        <begin position="1345"/>
        <end position="1377"/>
    </location>
</feature>
<feature type="compositionally biased region" description="Low complexity" evidence="7">
    <location>
        <begin position="248"/>
        <end position="266"/>
    </location>
</feature>
<feature type="region of interest" description="Disordered" evidence="7">
    <location>
        <begin position="24"/>
        <end position="51"/>
    </location>
</feature>
<dbReference type="PANTHER" id="PTHR24166">
    <property type="entry name" value="ROLLING PEBBLES, ISOFORM B"/>
    <property type="match status" value="1"/>
</dbReference>
<feature type="domain" description="TANC1/2-like winged helix" evidence="9">
    <location>
        <begin position="972"/>
        <end position="1136"/>
    </location>
</feature>
<evidence type="ECO:0000256" key="4">
    <source>
        <dbReference type="ARBA" id="ARBA00023043"/>
    </source>
</evidence>
<organism evidence="10">
    <name type="scientific">Phallusia mammillata</name>
    <dbReference type="NCBI Taxonomy" id="59560"/>
    <lineage>
        <taxon>Eukaryota</taxon>
        <taxon>Metazoa</taxon>
        <taxon>Chordata</taxon>
        <taxon>Tunicata</taxon>
        <taxon>Ascidiacea</taxon>
        <taxon>Phlebobranchia</taxon>
        <taxon>Ascidiidae</taxon>
        <taxon>Phallusia</taxon>
    </lineage>
</organism>
<feature type="compositionally biased region" description="Polar residues" evidence="7">
    <location>
        <begin position="702"/>
        <end position="718"/>
    </location>
</feature>
<keyword evidence="2" id="KW-0677">Repeat</keyword>
<evidence type="ECO:0000313" key="10">
    <source>
        <dbReference type="EMBL" id="CAB3266806.1"/>
    </source>
</evidence>
<dbReference type="Gene3D" id="1.25.40.20">
    <property type="entry name" value="Ankyrin repeat-containing domain"/>
    <property type="match status" value="3"/>
</dbReference>
<comment type="similarity">
    <text evidence="5">Belongs to the TANC family.</text>
</comment>
<dbReference type="SUPFAM" id="SSF48403">
    <property type="entry name" value="Ankyrin repeat"/>
    <property type="match status" value="1"/>
</dbReference>